<dbReference type="EMBL" id="JANBVB010000235">
    <property type="protein sequence ID" value="KAJ2895997.1"/>
    <property type="molecule type" value="Genomic_DNA"/>
</dbReference>
<sequence length="427" mass="44956">MVNVFGYLSIQSDWTVDVSTSSADSAGKFWVSGYKLGEESIHGYITVSKSNSADGATLVDLTATDGASGITVEYVGPRQLRLSDEKAGIVTPVLYTAPRTTVACSQVVRGTGVRSFDVSKYGGLLVAGGDDGVLDVYETQSSRQRVGLEGHLGDITSCTFFPSGQVVLTGASDLSLRVWSASDGTNPVTLIGHTAAITDTAIVGKGRNVVSASKDGTLRLWHCATAATLQTLSLSTLAVNAIDLVADSGESEETTEDENEFETAGKLVAVACEDGNALVVDLQTKETVFSFASEPSAVPVRAIAYDLANELLYSGRADGVVDIWLTTVPTAPVYSFKRNNSPISALRLIQHVEPGLPLLCVGTEDGQLFVVAIDCAIDNVVTAKVVEELVAFDVDPITQIRAAPSTAPNASRQSIWASGRSTNVYEF</sequence>
<keyword evidence="2" id="KW-1185">Reference proteome</keyword>
<protein>
    <submittedName>
        <fullName evidence="1">Uncharacterized protein</fullName>
    </submittedName>
</protein>
<comment type="caution">
    <text evidence="1">The sequence shown here is derived from an EMBL/GenBank/DDBJ whole genome shotgun (WGS) entry which is preliminary data.</text>
</comment>
<reference evidence="1" key="1">
    <citation type="submission" date="2022-07" db="EMBL/GenBank/DDBJ databases">
        <title>Phylogenomic reconstructions and comparative analyses of Kickxellomycotina fungi.</title>
        <authorList>
            <person name="Reynolds N.K."/>
            <person name="Stajich J.E."/>
            <person name="Barry K."/>
            <person name="Grigoriev I.V."/>
            <person name="Crous P."/>
            <person name="Smith M.E."/>
        </authorList>
    </citation>
    <scope>NUCLEOTIDE SEQUENCE</scope>
    <source>
        <strain evidence="1">CBS 190363</strain>
    </source>
</reference>
<accession>A0ACC1M4V4</accession>
<evidence type="ECO:0000313" key="2">
    <source>
        <dbReference type="Proteomes" id="UP001139981"/>
    </source>
</evidence>
<gene>
    <name evidence="1" type="ORF">IWW38_002151</name>
</gene>
<name>A0ACC1M4V4_9FUNG</name>
<dbReference type="Proteomes" id="UP001139981">
    <property type="component" value="Unassembled WGS sequence"/>
</dbReference>
<organism evidence="1 2">
    <name type="scientific">Coemansia aciculifera</name>
    <dbReference type="NCBI Taxonomy" id="417176"/>
    <lineage>
        <taxon>Eukaryota</taxon>
        <taxon>Fungi</taxon>
        <taxon>Fungi incertae sedis</taxon>
        <taxon>Zoopagomycota</taxon>
        <taxon>Kickxellomycotina</taxon>
        <taxon>Kickxellomycetes</taxon>
        <taxon>Kickxellales</taxon>
        <taxon>Kickxellaceae</taxon>
        <taxon>Coemansia</taxon>
    </lineage>
</organism>
<proteinExistence type="predicted"/>
<evidence type="ECO:0000313" key="1">
    <source>
        <dbReference type="EMBL" id="KAJ2895997.1"/>
    </source>
</evidence>